<dbReference type="InterPro" id="IPR009057">
    <property type="entry name" value="Homeodomain-like_sf"/>
</dbReference>
<dbReference type="InterPro" id="IPR029062">
    <property type="entry name" value="Class_I_gatase-like"/>
</dbReference>
<keyword evidence="1" id="KW-0805">Transcription regulation</keyword>
<dbReference type="SMART" id="SM00342">
    <property type="entry name" value="HTH_ARAC"/>
    <property type="match status" value="1"/>
</dbReference>
<name>A0ABS0XHK0_9ACTN</name>
<dbReference type="Pfam" id="PF12833">
    <property type="entry name" value="HTH_18"/>
    <property type="match status" value="1"/>
</dbReference>
<feature type="domain" description="HTH araC/xylS-type" evidence="4">
    <location>
        <begin position="229"/>
        <end position="326"/>
    </location>
</feature>
<keyword evidence="6" id="KW-1185">Reference proteome</keyword>
<feature type="signal peptide" evidence="3">
    <location>
        <begin position="1"/>
        <end position="26"/>
    </location>
</feature>
<accession>A0ABS0XHK0</accession>
<evidence type="ECO:0000259" key="4">
    <source>
        <dbReference type="PROSITE" id="PS01124"/>
    </source>
</evidence>
<feature type="chain" id="PRO_5047407054" evidence="3">
    <location>
        <begin position="27"/>
        <end position="327"/>
    </location>
</feature>
<proteinExistence type="predicted"/>
<evidence type="ECO:0000256" key="1">
    <source>
        <dbReference type="ARBA" id="ARBA00023015"/>
    </source>
</evidence>
<dbReference type="EMBL" id="JAEKOZ010000036">
    <property type="protein sequence ID" value="MBJ3812374.1"/>
    <property type="molecule type" value="Genomic_DNA"/>
</dbReference>
<evidence type="ECO:0000256" key="3">
    <source>
        <dbReference type="SAM" id="SignalP"/>
    </source>
</evidence>
<dbReference type="PANTHER" id="PTHR43130">
    <property type="entry name" value="ARAC-FAMILY TRANSCRIPTIONAL REGULATOR"/>
    <property type="match status" value="1"/>
</dbReference>
<dbReference type="SUPFAM" id="SSF52317">
    <property type="entry name" value="Class I glutamine amidotransferase-like"/>
    <property type="match status" value="1"/>
</dbReference>
<protein>
    <submittedName>
        <fullName evidence="5">GlxA family transcriptional regulator</fullName>
    </submittedName>
</protein>
<keyword evidence="2" id="KW-0804">Transcription</keyword>
<dbReference type="CDD" id="cd03137">
    <property type="entry name" value="GATase1_AraC_1"/>
    <property type="match status" value="1"/>
</dbReference>
<reference evidence="5 6" key="1">
    <citation type="submission" date="2020-12" db="EMBL/GenBank/DDBJ databases">
        <title>Streptomyces typhae sp. nov., a novel endophytic actinomycete isolated from the root of cattail pollen (Typha angustifolia L.).</title>
        <authorList>
            <person name="Peng C."/>
            <person name="Liu C."/>
        </authorList>
    </citation>
    <scope>NUCLEOTIDE SEQUENCE [LARGE SCALE GENOMIC DNA]</scope>
    <source>
        <strain evidence="5 6">JCM 4753</strain>
    </source>
</reference>
<comment type="caution">
    <text evidence="5">The sequence shown here is derived from an EMBL/GenBank/DDBJ whole genome shotgun (WGS) entry which is preliminary data.</text>
</comment>
<dbReference type="InterPro" id="IPR002818">
    <property type="entry name" value="DJ-1/PfpI"/>
</dbReference>
<evidence type="ECO:0000256" key="2">
    <source>
        <dbReference type="ARBA" id="ARBA00023163"/>
    </source>
</evidence>
<keyword evidence="3" id="KW-0732">Signal</keyword>
<dbReference type="InterPro" id="IPR052158">
    <property type="entry name" value="INH-QAR"/>
</dbReference>
<dbReference type="Gene3D" id="1.10.10.60">
    <property type="entry name" value="Homeodomain-like"/>
    <property type="match status" value="1"/>
</dbReference>
<dbReference type="PROSITE" id="PS01124">
    <property type="entry name" value="HTH_ARAC_FAMILY_2"/>
    <property type="match status" value="1"/>
</dbReference>
<dbReference type="Pfam" id="PF01965">
    <property type="entry name" value="DJ-1_PfpI"/>
    <property type="match status" value="1"/>
</dbReference>
<gene>
    <name evidence="5" type="ORF">JGB26_35720</name>
</gene>
<dbReference type="PANTHER" id="PTHR43130:SF3">
    <property type="entry name" value="HTH-TYPE TRANSCRIPTIONAL REGULATOR RV1931C"/>
    <property type="match status" value="1"/>
</dbReference>
<dbReference type="Proteomes" id="UP000634780">
    <property type="component" value="Unassembled WGS sequence"/>
</dbReference>
<evidence type="ECO:0000313" key="6">
    <source>
        <dbReference type="Proteomes" id="UP000634780"/>
    </source>
</evidence>
<dbReference type="Gene3D" id="3.40.50.880">
    <property type="match status" value="1"/>
</dbReference>
<evidence type="ECO:0000313" key="5">
    <source>
        <dbReference type="EMBL" id="MBJ3812374.1"/>
    </source>
</evidence>
<sequence length="327" mass="35448">MRTLRCVRTRSVLFVLCDGVALLDVAGPMDVFTGANAWAAHRSAGPAPYAVTTASCGGAPVRTSCGMTAVPDADLDAVGAPHTLFVPGLEAGPQGEFVRPDVVAWLRRQATQSDRIVSVCTGAFQLAGAGLLSGHRVTTHWSAAQKLAREYPQVEVDPDPIFIRDGKVSTSGGVTSGIDLALALIEEDLGREASLVVARHLVVFLRRPGDQRQFSTQLRAQVAHRSSLRDVQQWIADHPDADLSVTALAQRASLSPRQFNRAFTAETGMPPGRYVEQARLETARRLLEDDRDSIDQVAQSSGFTPEALRRAFHRNLGLSPTKYRDRF</sequence>
<organism evidence="5 6">
    <name type="scientific">Streptomyces flavofungini</name>
    <dbReference type="NCBI Taxonomy" id="68200"/>
    <lineage>
        <taxon>Bacteria</taxon>
        <taxon>Bacillati</taxon>
        <taxon>Actinomycetota</taxon>
        <taxon>Actinomycetes</taxon>
        <taxon>Kitasatosporales</taxon>
        <taxon>Streptomycetaceae</taxon>
        <taxon>Streptomyces</taxon>
    </lineage>
</organism>
<dbReference type="SUPFAM" id="SSF46689">
    <property type="entry name" value="Homeodomain-like"/>
    <property type="match status" value="2"/>
</dbReference>
<dbReference type="InterPro" id="IPR018060">
    <property type="entry name" value="HTH_AraC"/>
</dbReference>